<feature type="compositionally biased region" description="Acidic residues" evidence="1">
    <location>
        <begin position="64"/>
        <end position="85"/>
    </location>
</feature>
<keyword evidence="3" id="KW-1185">Reference proteome</keyword>
<gene>
    <name evidence="2" type="ORF">NA57DRAFT_71753</name>
</gene>
<evidence type="ECO:0000256" key="1">
    <source>
        <dbReference type="SAM" id="MobiDB-lite"/>
    </source>
</evidence>
<dbReference type="AlphaFoldDB" id="A0A9P4INJ1"/>
<feature type="compositionally biased region" description="Basic and acidic residues" evidence="1">
    <location>
        <begin position="1"/>
        <end position="10"/>
    </location>
</feature>
<evidence type="ECO:0000313" key="3">
    <source>
        <dbReference type="Proteomes" id="UP000799772"/>
    </source>
</evidence>
<sequence>MEDTEMKDTENMAGNNDQDNGIEAQHLDAGEGAARPPPKKSPIFSAEFGWVKPNGIAPEMHENDTEEEEELESDEEAEDEQEDNEAAQLRPDTGEMTPPPENNNTPNVVSVDQDREDLPYLTDAEAEDLLEWVNGPPLHVPAEGYTPSLEQAIEAFEEHRLNDCAKICLQIARKGHFGVTDVEVMAAMRLMKKTGLLYKAKHYCNKCIEIVLQEWKFIGTGEKKPTSDPTYEKRKYELWRAPNGQLSLLVMFARFRTKLEEIVDEDDDERGIPVAGADTEVWRAWFQSMIEEQREDAEDDPTFHKARTERWWKDAI</sequence>
<proteinExistence type="predicted"/>
<organism evidence="2 3">
    <name type="scientific">Rhizodiscina lignyota</name>
    <dbReference type="NCBI Taxonomy" id="1504668"/>
    <lineage>
        <taxon>Eukaryota</taxon>
        <taxon>Fungi</taxon>
        <taxon>Dikarya</taxon>
        <taxon>Ascomycota</taxon>
        <taxon>Pezizomycotina</taxon>
        <taxon>Dothideomycetes</taxon>
        <taxon>Pleosporomycetidae</taxon>
        <taxon>Aulographales</taxon>
        <taxon>Rhizodiscinaceae</taxon>
        <taxon>Rhizodiscina</taxon>
    </lineage>
</organism>
<evidence type="ECO:0000313" key="2">
    <source>
        <dbReference type="EMBL" id="KAF2102769.1"/>
    </source>
</evidence>
<feature type="region of interest" description="Disordered" evidence="1">
    <location>
        <begin position="1"/>
        <end position="113"/>
    </location>
</feature>
<name>A0A9P4INJ1_9PEZI</name>
<dbReference type="Proteomes" id="UP000799772">
    <property type="component" value="Unassembled WGS sequence"/>
</dbReference>
<dbReference type="EMBL" id="ML978122">
    <property type="protein sequence ID" value="KAF2102769.1"/>
    <property type="molecule type" value="Genomic_DNA"/>
</dbReference>
<comment type="caution">
    <text evidence="2">The sequence shown here is derived from an EMBL/GenBank/DDBJ whole genome shotgun (WGS) entry which is preliminary data.</text>
</comment>
<reference evidence="2" key="1">
    <citation type="journal article" date="2020" name="Stud. Mycol.">
        <title>101 Dothideomycetes genomes: a test case for predicting lifestyles and emergence of pathogens.</title>
        <authorList>
            <person name="Haridas S."/>
            <person name="Albert R."/>
            <person name="Binder M."/>
            <person name="Bloem J."/>
            <person name="Labutti K."/>
            <person name="Salamov A."/>
            <person name="Andreopoulos B."/>
            <person name="Baker S."/>
            <person name="Barry K."/>
            <person name="Bills G."/>
            <person name="Bluhm B."/>
            <person name="Cannon C."/>
            <person name="Castanera R."/>
            <person name="Culley D."/>
            <person name="Daum C."/>
            <person name="Ezra D."/>
            <person name="Gonzalez J."/>
            <person name="Henrissat B."/>
            <person name="Kuo A."/>
            <person name="Liang C."/>
            <person name="Lipzen A."/>
            <person name="Lutzoni F."/>
            <person name="Magnuson J."/>
            <person name="Mondo S."/>
            <person name="Nolan M."/>
            <person name="Ohm R."/>
            <person name="Pangilinan J."/>
            <person name="Park H.-J."/>
            <person name="Ramirez L."/>
            <person name="Alfaro M."/>
            <person name="Sun H."/>
            <person name="Tritt A."/>
            <person name="Yoshinaga Y."/>
            <person name="Zwiers L.-H."/>
            <person name="Turgeon B."/>
            <person name="Goodwin S."/>
            <person name="Spatafora J."/>
            <person name="Crous P."/>
            <person name="Grigoriev I."/>
        </authorList>
    </citation>
    <scope>NUCLEOTIDE SEQUENCE</scope>
    <source>
        <strain evidence="2">CBS 133067</strain>
    </source>
</reference>
<accession>A0A9P4INJ1</accession>
<protein>
    <submittedName>
        <fullName evidence="2">Uncharacterized protein</fullName>
    </submittedName>
</protein>